<organism evidence="6 7">
    <name type="scientific">Staphylococcus americanisciuri</name>
    <dbReference type="NCBI Taxonomy" id="2973940"/>
    <lineage>
        <taxon>Bacteria</taxon>
        <taxon>Bacillati</taxon>
        <taxon>Bacillota</taxon>
        <taxon>Bacilli</taxon>
        <taxon>Bacillales</taxon>
        <taxon>Staphylococcaceae</taxon>
        <taxon>Staphylococcus</taxon>
    </lineage>
</organism>
<keyword evidence="3" id="KW-0547">Nucleotide-binding</keyword>
<dbReference type="PANTHER" id="PTHR42734">
    <property type="entry name" value="METAL TRANSPORT SYSTEM ATP-BINDING PROTEIN TM_0124-RELATED"/>
    <property type="match status" value="1"/>
</dbReference>
<gene>
    <name evidence="6" type="ORF">NXS11_08825</name>
</gene>
<protein>
    <submittedName>
        <fullName evidence="6">ABC transporter ATP-binding protein</fullName>
    </submittedName>
</protein>
<proteinExistence type="inferred from homology"/>
<dbReference type="SUPFAM" id="SSF52540">
    <property type="entry name" value="P-loop containing nucleoside triphosphate hydrolases"/>
    <property type="match status" value="1"/>
</dbReference>
<dbReference type="RefSeq" id="WP_259200616.1">
    <property type="nucleotide sequence ID" value="NZ_JANUXY010000009.1"/>
</dbReference>
<dbReference type="Pfam" id="PF00005">
    <property type="entry name" value="ABC_tran"/>
    <property type="match status" value="1"/>
</dbReference>
<dbReference type="InterPro" id="IPR003593">
    <property type="entry name" value="AAA+_ATPase"/>
</dbReference>
<dbReference type="GO" id="GO:0005524">
    <property type="term" value="F:ATP binding"/>
    <property type="evidence" value="ECO:0007669"/>
    <property type="project" value="UniProtKB-KW"/>
</dbReference>
<dbReference type="InterPro" id="IPR027417">
    <property type="entry name" value="P-loop_NTPase"/>
</dbReference>
<evidence type="ECO:0000313" key="7">
    <source>
        <dbReference type="Proteomes" id="UP001205609"/>
    </source>
</evidence>
<dbReference type="Proteomes" id="UP001205609">
    <property type="component" value="Unassembled WGS sequence"/>
</dbReference>
<dbReference type="Gene3D" id="3.40.50.300">
    <property type="entry name" value="P-loop containing nucleotide triphosphate hydrolases"/>
    <property type="match status" value="1"/>
</dbReference>
<keyword evidence="7" id="KW-1185">Reference proteome</keyword>
<keyword evidence="4 6" id="KW-0067">ATP-binding</keyword>
<name>A0ABT2F3M1_9STAP</name>
<keyword evidence="2" id="KW-0813">Transport</keyword>
<evidence type="ECO:0000256" key="1">
    <source>
        <dbReference type="ARBA" id="ARBA00005417"/>
    </source>
</evidence>
<comment type="similarity">
    <text evidence="1">Belongs to the ABC transporter superfamily.</text>
</comment>
<dbReference type="PROSITE" id="PS50893">
    <property type="entry name" value="ABC_TRANSPORTER_2"/>
    <property type="match status" value="1"/>
</dbReference>
<evidence type="ECO:0000256" key="3">
    <source>
        <dbReference type="ARBA" id="ARBA00022741"/>
    </source>
</evidence>
<sequence>MIYLTEMVKQKGGKPLLHGITWHIQSGEKWLVYGMNGAGKSTLLNIITAYDFATQGDICLFGMTPGQEGYSAQCVREQIGYVSGSLRDRFAEGEIVRDVVLSGIYKSIGVYQTPSDEDIKLAKDILERFGMSHFEDMYFGHLSTGEQQRVLLARALVTRPRLLILDEPCNGLDYVGREQLLDMLMNMHDDYQDMAVIYVTHFVEEVTADFTHALILKQGAVHAIGAIEDTLTSAQLTELFSMPVQLQYQQGRYQLIRRSKGF</sequence>
<evidence type="ECO:0000313" key="6">
    <source>
        <dbReference type="EMBL" id="MCS4486992.1"/>
    </source>
</evidence>
<evidence type="ECO:0000256" key="4">
    <source>
        <dbReference type="ARBA" id="ARBA00022840"/>
    </source>
</evidence>
<comment type="caution">
    <text evidence="6">The sequence shown here is derived from an EMBL/GenBank/DDBJ whole genome shotgun (WGS) entry which is preliminary data.</text>
</comment>
<dbReference type="SMART" id="SM00382">
    <property type="entry name" value="AAA"/>
    <property type="match status" value="1"/>
</dbReference>
<accession>A0ABT2F3M1</accession>
<feature type="domain" description="ABC transporter" evidence="5">
    <location>
        <begin position="2"/>
        <end position="243"/>
    </location>
</feature>
<dbReference type="InterPro" id="IPR003439">
    <property type="entry name" value="ABC_transporter-like_ATP-bd"/>
</dbReference>
<dbReference type="InterPro" id="IPR050153">
    <property type="entry name" value="Metal_Ion_Import_ABC"/>
</dbReference>
<evidence type="ECO:0000259" key="5">
    <source>
        <dbReference type="PROSITE" id="PS50893"/>
    </source>
</evidence>
<reference evidence="6 7" key="1">
    <citation type="journal article" date="2023" name="Int. J. Syst. Evol. Microbiol.">
        <title>Streptococcus sciuri sp. nov., Staphylococcus marylandisciuri sp. nov. and Staphylococcus americanisciuri sp. nov., isolated from faeces of eastern grey squirrel (Sciurus carolinensis).</title>
        <authorList>
            <person name="Volokhov D.V."/>
            <person name="Zagorodnyaya T.A."/>
            <person name="Furtak V.A."/>
            <person name="Nattanmai G."/>
            <person name="Randall L."/>
            <person name="Jose S."/>
            <person name="Gao Y."/>
            <person name="Eisenberg T."/>
            <person name="Delmonte P."/>
            <person name="Blom J."/>
            <person name="Mitchell K.K."/>
        </authorList>
    </citation>
    <scope>NUCLEOTIDE SEQUENCE [LARGE SCALE GENOMIC DNA]</scope>
    <source>
        <strain evidence="6 7">GRT3</strain>
    </source>
</reference>
<evidence type="ECO:0000256" key="2">
    <source>
        <dbReference type="ARBA" id="ARBA00022448"/>
    </source>
</evidence>
<dbReference type="EMBL" id="JANUXY010000009">
    <property type="protein sequence ID" value="MCS4486992.1"/>
    <property type="molecule type" value="Genomic_DNA"/>
</dbReference>
<dbReference type="PANTHER" id="PTHR42734:SF5">
    <property type="entry name" value="IRON TRANSPORT SYSTEM ATP-BINDING PROTEIN HI_0361-RELATED"/>
    <property type="match status" value="1"/>
</dbReference>